<feature type="region of interest" description="Disordered" evidence="1">
    <location>
        <begin position="498"/>
        <end position="533"/>
    </location>
</feature>
<dbReference type="EMBL" id="BQNB010018047">
    <property type="protein sequence ID" value="GJT70098.1"/>
    <property type="molecule type" value="Genomic_DNA"/>
</dbReference>
<evidence type="ECO:0000256" key="1">
    <source>
        <dbReference type="SAM" id="MobiDB-lite"/>
    </source>
</evidence>
<dbReference type="InterPro" id="IPR026960">
    <property type="entry name" value="RVT-Znf"/>
</dbReference>
<dbReference type="Proteomes" id="UP001151760">
    <property type="component" value="Unassembled WGS sequence"/>
</dbReference>
<reference evidence="3" key="2">
    <citation type="submission" date="2022-01" db="EMBL/GenBank/DDBJ databases">
        <authorList>
            <person name="Yamashiro T."/>
            <person name="Shiraishi A."/>
            <person name="Satake H."/>
            <person name="Nakayama K."/>
        </authorList>
    </citation>
    <scope>NUCLEOTIDE SEQUENCE</scope>
</reference>
<keyword evidence="4" id="KW-1185">Reference proteome</keyword>
<keyword evidence="3" id="KW-0695">RNA-directed DNA polymerase</keyword>
<keyword evidence="3" id="KW-0808">Transferase</keyword>
<dbReference type="GO" id="GO:0003964">
    <property type="term" value="F:RNA-directed DNA polymerase activity"/>
    <property type="evidence" value="ECO:0007669"/>
    <property type="project" value="UniProtKB-KW"/>
</dbReference>
<reference evidence="3" key="1">
    <citation type="journal article" date="2022" name="Int. J. Mol. Sci.">
        <title>Draft Genome of Tanacetum Coccineum: Genomic Comparison of Closely Related Tanacetum-Family Plants.</title>
        <authorList>
            <person name="Yamashiro T."/>
            <person name="Shiraishi A."/>
            <person name="Nakayama K."/>
            <person name="Satake H."/>
        </authorList>
    </citation>
    <scope>NUCLEOTIDE SEQUENCE</scope>
</reference>
<proteinExistence type="predicted"/>
<feature type="compositionally biased region" description="Basic residues" evidence="1">
    <location>
        <begin position="512"/>
        <end position="522"/>
    </location>
</feature>
<dbReference type="Pfam" id="PF13966">
    <property type="entry name" value="zf-RVT"/>
    <property type="match status" value="1"/>
</dbReference>
<evidence type="ECO:0000313" key="3">
    <source>
        <dbReference type="EMBL" id="GJT70098.1"/>
    </source>
</evidence>
<accession>A0ABQ5G4I6</accession>
<feature type="domain" description="Reverse transcriptase zinc-binding" evidence="2">
    <location>
        <begin position="159"/>
        <end position="242"/>
    </location>
</feature>
<dbReference type="PANTHER" id="PTHR36617">
    <property type="entry name" value="PROTEIN, PUTATIVE-RELATED"/>
    <property type="match status" value="1"/>
</dbReference>
<evidence type="ECO:0000313" key="4">
    <source>
        <dbReference type="Proteomes" id="UP001151760"/>
    </source>
</evidence>
<sequence length="533" mass="61806">MIKWVWRFCNDGNSLWARFIKAIYGRDGNLGTVAKRSHPSVWMDIVNELHKLKNQDLDLISLMKKKVGNGVDTLFWEEVWRGDNMFKSCFPRVYALESDKSITVAAKLAQDDLGSSLRRMSRDGAELMQFSELKAALAGLQLPMIHDRWSWSIVGSGDFSVASVRKYIDDHQMVGNSSITRWVKAVPIKINIMAWKVRFDYLPTRLNLSRRGLNLQSILCPMCNKEVESTNHIFFACSMVRDLYRKIVSWWDVCYSEFSSYEEWLDWLLNLKMHSNRRVILEGIYTYDKDEFASRKVMKEVLKWDQLRTRIVATVHLPLFPSSDGRYGHMSKSRHRAPLVAEVPDRNSTIKDSPEGKIGMYTRIIEFANYQIRLSKFLLCVLEYYQINLSQLSVIGAAKNVELKSVPYSGNVLETSWRVCGVLSRSFVETDIRPTLLRDDDEEELWILLGEKVGERTLAENEVPLVLRTEDRVVSLLTVHLCRVDLYRYIKNYKKTVKNGQTRTRGTEEHKRSQRLKAKAKKSQPLVNSQSTH</sequence>
<evidence type="ECO:0000259" key="2">
    <source>
        <dbReference type="Pfam" id="PF13966"/>
    </source>
</evidence>
<dbReference type="PANTHER" id="PTHR36617:SF5">
    <property type="entry name" value="OS05G0421675 PROTEIN"/>
    <property type="match status" value="1"/>
</dbReference>
<keyword evidence="3" id="KW-0548">Nucleotidyltransferase</keyword>
<protein>
    <submittedName>
        <fullName evidence="3">RNA-directed DNA polymerase, eukaryota, reverse transcriptase zinc-binding domain protein</fullName>
    </submittedName>
</protein>
<organism evidence="3 4">
    <name type="scientific">Tanacetum coccineum</name>
    <dbReference type="NCBI Taxonomy" id="301880"/>
    <lineage>
        <taxon>Eukaryota</taxon>
        <taxon>Viridiplantae</taxon>
        <taxon>Streptophyta</taxon>
        <taxon>Embryophyta</taxon>
        <taxon>Tracheophyta</taxon>
        <taxon>Spermatophyta</taxon>
        <taxon>Magnoliopsida</taxon>
        <taxon>eudicotyledons</taxon>
        <taxon>Gunneridae</taxon>
        <taxon>Pentapetalae</taxon>
        <taxon>asterids</taxon>
        <taxon>campanulids</taxon>
        <taxon>Asterales</taxon>
        <taxon>Asteraceae</taxon>
        <taxon>Asteroideae</taxon>
        <taxon>Anthemideae</taxon>
        <taxon>Anthemidinae</taxon>
        <taxon>Tanacetum</taxon>
    </lineage>
</organism>
<gene>
    <name evidence="3" type="ORF">Tco_1029384</name>
</gene>
<comment type="caution">
    <text evidence="3">The sequence shown here is derived from an EMBL/GenBank/DDBJ whole genome shotgun (WGS) entry which is preliminary data.</text>
</comment>
<name>A0ABQ5G4I6_9ASTR</name>